<dbReference type="EMBL" id="KV784353">
    <property type="protein sequence ID" value="OEU22635.1"/>
    <property type="molecule type" value="Genomic_DNA"/>
</dbReference>
<feature type="compositionally biased region" description="Basic and acidic residues" evidence="1">
    <location>
        <begin position="311"/>
        <end position="369"/>
    </location>
</feature>
<feature type="region of interest" description="Disordered" evidence="1">
    <location>
        <begin position="238"/>
        <end position="385"/>
    </location>
</feature>
<accession>A0A1E7FWX2</accession>
<dbReference type="OrthoDB" id="48958at2759"/>
<evidence type="ECO:0000256" key="1">
    <source>
        <dbReference type="SAM" id="MobiDB-lite"/>
    </source>
</evidence>
<proteinExistence type="predicted"/>
<dbReference type="Proteomes" id="UP000095751">
    <property type="component" value="Unassembled WGS sequence"/>
</dbReference>
<keyword evidence="3" id="KW-1185">Reference proteome</keyword>
<dbReference type="KEGG" id="fcy:FRACYDRAFT_232793"/>
<gene>
    <name evidence="2" type="ORF">FRACYDRAFT_232793</name>
</gene>
<dbReference type="InParanoid" id="A0A1E7FWX2"/>
<name>A0A1E7FWX2_9STRA</name>
<organism evidence="2 3">
    <name type="scientific">Fragilariopsis cylindrus CCMP1102</name>
    <dbReference type="NCBI Taxonomy" id="635003"/>
    <lineage>
        <taxon>Eukaryota</taxon>
        <taxon>Sar</taxon>
        <taxon>Stramenopiles</taxon>
        <taxon>Ochrophyta</taxon>
        <taxon>Bacillariophyta</taxon>
        <taxon>Bacillariophyceae</taxon>
        <taxon>Bacillariophycidae</taxon>
        <taxon>Bacillariales</taxon>
        <taxon>Bacillariaceae</taxon>
        <taxon>Fragilariopsis</taxon>
    </lineage>
</organism>
<evidence type="ECO:0000313" key="3">
    <source>
        <dbReference type="Proteomes" id="UP000095751"/>
    </source>
</evidence>
<sequence length="488" mass="53416">MTEDAPYVTYHNDLIKLEMMKQDLTNDNTLDPAEGSAVTNDVGVLSQEEIITTNDVGVLRQEEIIPTNLTSPVIEEGIIEDTSCEQVGVAVETNPPDADDIAAAVAAAEAAGSTIDAVVTAHGDDDVFNNAASIVVTTNDSIPSHEDQVTTDVTEEDIQPPMEQEEQQQERTQVEIDGAMIAEAAAAAVAAVGDVQLEEVDPVQLAVDAALAADRHDEDEAAAAAAVAAVSAFETENNNAEAELDDADTKKNEQRRKRYREKSVEDEADPPIKKQATTQASHEDQLASRRQKDRQRYAGMTPDQRQVYNAKRRDQYHRQSENSRQRRRERERERYHSLENEDAKTRNTRRAKLERERYQRLDPESLEQKNRKRRERAASARAKKAIERNNEGNPIPTAVAQIAPTDDVTAVAPAAAPMDDVPPTVTDAPAPVADSVADSMVTDDVKAAEENLENSIPKEEQIALAATEVEKAAVEAAVEAVENHHVSV</sequence>
<evidence type="ECO:0000313" key="2">
    <source>
        <dbReference type="EMBL" id="OEU22635.1"/>
    </source>
</evidence>
<protein>
    <submittedName>
        <fullName evidence="2">Uncharacterized protein</fullName>
    </submittedName>
</protein>
<reference evidence="2 3" key="1">
    <citation type="submission" date="2016-09" db="EMBL/GenBank/DDBJ databases">
        <title>Extensive genetic diversity and differential bi-allelic expression allows diatom success in the polar Southern Ocean.</title>
        <authorList>
            <consortium name="DOE Joint Genome Institute"/>
            <person name="Mock T."/>
            <person name="Otillar R.P."/>
            <person name="Strauss J."/>
            <person name="Dupont C."/>
            <person name="Frickenhaus S."/>
            <person name="Maumus F."/>
            <person name="Mcmullan M."/>
            <person name="Sanges R."/>
            <person name="Schmutz J."/>
            <person name="Toseland A."/>
            <person name="Valas R."/>
            <person name="Veluchamy A."/>
            <person name="Ward B.J."/>
            <person name="Allen A."/>
            <person name="Barry K."/>
            <person name="Falciatore A."/>
            <person name="Ferrante M."/>
            <person name="Fortunato A.E."/>
            <person name="Gloeckner G."/>
            <person name="Gruber A."/>
            <person name="Hipkin R."/>
            <person name="Janech M."/>
            <person name="Kroth P."/>
            <person name="Leese F."/>
            <person name="Lindquist E."/>
            <person name="Lyon B.R."/>
            <person name="Martin J."/>
            <person name="Mayer C."/>
            <person name="Parker M."/>
            <person name="Quesneville H."/>
            <person name="Raymond J."/>
            <person name="Uhlig C."/>
            <person name="Valentin K.U."/>
            <person name="Worden A.Z."/>
            <person name="Armbrust E.V."/>
            <person name="Bowler C."/>
            <person name="Green B."/>
            <person name="Moulton V."/>
            <person name="Van Oosterhout C."/>
            <person name="Grigoriev I."/>
        </authorList>
    </citation>
    <scope>NUCLEOTIDE SEQUENCE [LARGE SCALE GENOMIC DNA]</scope>
    <source>
        <strain evidence="2 3">CCMP1102</strain>
    </source>
</reference>
<dbReference type="AlphaFoldDB" id="A0A1E7FWX2"/>